<dbReference type="InterPro" id="IPR037136">
    <property type="entry name" value="RNA3'_phos_cyclase_dom_sf"/>
</dbReference>
<evidence type="ECO:0000313" key="9">
    <source>
        <dbReference type="Proteomes" id="UP000887560"/>
    </source>
</evidence>
<protein>
    <submittedName>
        <fullName evidence="10">RNA 3'-terminal phosphate cyclase domain-containing protein</fullName>
    </submittedName>
</protein>
<dbReference type="SUPFAM" id="SSF52540">
    <property type="entry name" value="P-loop containing nucleoside triphosphate hydrolases"/>
    <property type="match status" value="1"/>
</dbReference>
<dbReference type="GO" id="GO:0016887">
    <property type="term" value="F:ATP hydrolysis activity"/>
    <property type="evidence" value="ECO:0007669"/>
    <property type="project" value="InterPro"/>
</dbReference>
<dbReference type="GO" id="GO:0032299">
    <property type="term" value="C:ribonuclease H2 complex"/>
    <property type="evidence" value="ECO:0007669"/>
    <property type="project" value="InterPro"/>
</dbReference>
<evidence type="ECO:0000256" key="7">
    <source>
        <dbReference type="ARBA" id="ARBA00023180"/>
    </source>
</evidence>
<dbReference type="InterPro" id="IPR010448">
    <property type="entry name" value="Torsin"/>
</dbReference>
<dbReference type="GO" id="GO:0071218">
    <property type="term" value="P:cellular response to misfolded protein"/>
    <property type="evidence" value="ECO:0007669"/>
    <property type="project" value="TreeGrafter"/>
</dbReference>
<dbReference type="InterPro" id="IPR020719">
    <property type="entry name" value="RNA3'_term_phos_cycl-like_CS"/>
</dbReference>
<dbReference type="Pfam" id="PF06309">
    <property type="entry name" value="Torsin"/>
    <property type="match status" value="1"/>
</dbReference>
<dbReference type="Pfam" id="PF01137">
    <property type="entry name" value="RTC"/>
    <property type="match status" value="1"/>
</dbReference>
<dbReference type="InterPro" id="IPR023797">
    <property type="entry name" value="RNA3'_phos_cyclase_dom"/>
</dbReference>
<dbReference type="FunFam" id="3.40.50.300:FF:002276">
    <property type="entry name" value="Torsin, putative"/>
    <property type="match status" value="1"/>
</dbReference>
<dbReference type="PANTHER" id="PTHR10760">
    <property type="entry name" value="TORSIN"/>
    <property type="match status" value="1"/>
</dbReference>
<evidence type="ECO:0000256" key="6">
    <source>
        <dbReference type="ARBA" id="ARBA00022840"/>
    </source>
</evidence>
<evidence type="ECO:0000256" key="4">
    <source>
        <dbReference type="ARBA" id="ARBA00022741"/>
    </source>
</evidence>
<evidence type="ECO:0000256" key="1">
    <source>
        <dbReference type="ARBA" id="ARBA00004319"/>
    </source>
</evidence>
<dbReference type="GO" id="GO:0005788">
    <property type="term" value="C:endoplasmic reticulum lumen"/>
    <property type="evidence" value="ECO:0007669"/>
    <property type="project" value="UniProtKB-SubCell"/>
</dbReference>
<keyword evidence="5" id="KW-0256">Endoplasmic reticulum</keyword>
<evidence type="ECO:0000313" key="10">
    <source>
        <dbReference type="WBParaSite" id="scf7180000421462.g6989"/>
    </source>
</evidence>
<name>A0A915NZA6_9BILA</name>
<sequence>FRQYLVYSILSGRRISIRNIRPYDDSPGIKDFEYKLLSLIDLITNGSEIDINKTGSRYIDLQDSQITQETSLTALRVCTQVDFSPGTLQGGSFEFQCGVERCISYFLEPLIFLAPFCKIAINGNLKGLTNVPDELSVDAINSTWLPVFSRFVPTDDDLYLKINARGFLPDGGGSVTFCSPIKKNLRPVQFVKPGKICKIRGLAYVCKVSPSIASRMYYGPKRRNVKHFHSLAFRRFLANFVHTMRNLRLFFNHTFKLDELWKLEKKEFDEEKKRRCTGSEDKCLLTCVDSLYATISNTELTISNELKKDENSHNSQECLEEENLLHSLPCHIEFTGPAPVSVYFNKENLHHENVRAASFRGHMLLNKLVKVPEGYEIYTVSESNAETKDDYEIKTFQLKGACKSMNFWEKDEMPEVVTLAVGAGAVSALGMFIGDFAGIYSFAKCKFFECCNSPWINKDVARRLQEEVEERLYGQHIAQKIVINAVRAHISKQNPNKALVLSFHGWTGSGKNYLTQMIAKAVYKKGFKSQFVHFSVATLHFPYPEEINNYKRQLRSWISGNLTQCERSLFIFDEADKLPLQLLDAIVPFVDFYDNVNGIDARKSIFIFLSNGGSNLIAQHALEYYNRGLPREQMTFKELEELMQLSAYNEGEGGLKMSRIISKHLIDYFVPFLPLERRHIIMCFRDYLHSKNVVYTQEQLENLADQLSVSQQ</sequence>
<dbReference type="InterPro" id="IPR013924">
    <property type="entry name" value="RNase_H2_suC"/>
</dbReference>
<dbReference type="Pfam" id="PF08615">
    <property type="entry name" value="RNase_H2_suC"/>
    <property type="match status" value="1"/>
</dbReference>
<evidence type="ECO:0000256" key="2">
    <source>
        <dbReference type="ARBA" id="ARBA00006235"/>
    </source>
</evidence>
<dbReference type="SUPFAM" id="SSF55205">
    <property type="entry name" value="EPT/RTPC-like"/>
    <property type="match status" value="1"/>
</dbReference>
<keyword evidence="3" id="KW-0732">Signal</keyword>
<dbReference type="Proteomes" id="UP000887560">
    <property type="component" value="Unplaced"/>
</dbReference>
<proteinExistence type="inferred from homology"/>
<keyword evidence="4" id="KW-0547">Nucleotide-binding</keyword>
<comment type="similarity">
    <text evidence="2">Belongs to the ClpA/ClpB family. Torsin subfamily.</text>
</comment>
<dbReference type="PROSITE" id="PS01287">
    <property type="entry name" value="RTC"/>
    <property type="match status" value="1"/>
</dbReference>
<keyword evidence="9" id="KW-1185">Reference proteome</keyword>
<reference evidence="10" key="1">
    <citation type="submission" date="2022-11" db="UniProtKB">
        <authorList>
            <consortium name="WormBaseParasite"/>
        </authorList>
    </citation>
    <scope>IDENTIFICATION</scope>
</reference>
<organism evidence="9 10">
    <name type="scientific">Meloidogyne floridensis</name>
    <dbReference type="NCBI Taxonomy" id="298350"/>
    <lineage>
        <taxon>Eukaryota</taxon>
        <taxon>Metazoa</taxon>
        <taxon>Ecdysozoa</taxon>
        <taxon>Nematoda</taxon>
        <taxon>Chromadorea</taxon>
        <taxon>Rhabditida</taxon>
        <taxon>Tylenchina</taxon>
        <taxon>Tylenchomorpha</taxon>
        <taxon>Tylenchoidea</taxon>
        <taxon>Meloidogynidae</taxon>
        <taxon>Meloidogyninae</taxon>
        <taxon>Meloidogyne</taxon>
    </lineage>
</organism>
<dbReference type="GO" id="GO:0005524">
    <property type="term" value="F:ATP binding"/>
    <property type="evidence" value="ECO:0007669"/>
    <property type="project" value="UniProtKB-KW"/>
</dbReference>
<dbReference type="CDD" id="cd09271">
    <property type="entry name" value="RNase_H2-C"/>
    <property type="match status" value="1"/>
</dbReference>
<dbReference type="InterPro" id="IPR013792">
    <property type="entry name" value="RNA3'P_cycl/enolpyr_Trfase_a/b"/>
</dbReference>
<dbReference type="AlphaFoldDB" id="A0A915NZA6"/>
<evidence type="ECO:0000256" key="3">
    <source>
        <dbReference type="ARBA" id="ARBA00022729"/>
    </source>
</evidence>
<dbReference type="WBParaSite" id="scf7180000421462.g6989">
    <property type="protein sequence ID" value="scf7180000421462.g6989"/>
    <property type="gene ID" value="scf7180000421462.g6989"/>
</dbReference>
<keyword evidence="7" id="KW-0325">Glycoprotein</keyword>
<dbReference type="PANTHER" id="PTHR10760:SF2">
    <property type="entry name" value="LD13476P-RELATED"/>
    <property type="match status" value="1"/>
</dbReference>
<keyword evidence="6" id="KW-0067">ATP-binding</keyword>
<evidence type="ECO:0000256" key="5">
    <source>
        <dbReference type="ARBA" id="ARBA00022824"/>
    </source>
</evidence>
<dbReference type="Gene3D" id="2.40.128.680">
    <property type="match status" value="1"/>
</dbReference>
<evidence type="ECO:0000259" key="8">
    <source>
        <dbReference type="Pfam" id="PF01137"/>
    </source>
</evidence>
<dbReference type="Gene3D" id="3.65.10.20">
    <property type="entry name" value="RNA 3'-terminal phosphate cyclase domain"/>
    <property type="match status" value="1"/>
</dbReference>
<dbReference type="Gene3D" id="3.40.50.300">
    <property type="entry name" value="P-loop containing nucleotide triphosphate hydrolases"/>
    <property type="match status" value="1"/>
</dbReference>
<feature type="domain" description="RNA 3'-terminal phosphate cyclase" evidence="8">
    <location>
        <begin position="1"/>
        <end position="294"/>
    </location>
</feature>
<accession>A0A915NZA6</accession>
<dbReference type="InterPro" id="IPR027417">
    <property type="entry name" value="P-loop_NTPase"/>
</dbReference>
<dbReference type="GO" id="GO:0006401">
    <property type="term" value="P:RNA catabolic process"/>
    <property type="evidence" value="ECO:0007669"/>
    <property type="project" value="InterPro"/>
</dbReference>
<comment type="subcellular location">
    <subcellularLocation>
        <location evidence="1">Endoplasmic reticulum lumen</location>
    </subcellularLocation>
</comment>